<evidence type="ECO:0000313" key="2">
    <source>
        <dbReference type="EMBL" id="ENU18639.1"/>
    </source>
</evidence>
<feature type="compositionally biased region" description="Polar residues" evidence="1">
    <location>
        <begin position="304"/>
        <end position="316"/>
    </location>
</feature>
<protein>
    <submittedName>
        <fullName evidence="2">Uncharacterized protein</fullName>
    </submittedName>
</protein>
<dbReference type="eggNOG" id="ENOG5032MHN">
    <property type="taxonomic scope" value="Bacteria"/>
</dbReference>
<organism evidence="2 3">
    <name type="scientific">Acinetobacter bohemicus ANC 3994</name>
    <dbReference type="NCBI Taxonomy" id="1217715"/>
    <lineage>
        <taxon>Bacteria</taxon>
        <taxon>Pseudomonadati</taxon>
        <taxon>Pseudomonadota</taxon>
        <taxon>Gammaproteobacteria</taxon>
        <taxon>Moraxellales</taxon>
        <taxon>Moraxellaceae</taxon>
        <taxon>Acinetobacter</taxon>
    </lineage>
</organism>
<feature type="compositionally biased region" description="Low complexity" evidence="1">
    <location>
        <begin position="318"/>
        <end position="332"/>
    </location>
</feature>
<comment type="caution">
    <text evidence="2">The sequence shown here is derived from an EMBL/GenBank/DDBJ whole genome shotgun (WGS) entry which is preliminary data.</text>
</comment>
<feature type="region of interest" description="Disordered" evidence="1">
    <location>
        <begin position="1"/>
        <end position="35"/>
    </location>
</feature>
<evidence type="ECO:0000313" key="3">
    <source>
        <dbReference type="Proteomes" id="UP000013086"/>
    </source>
</evidence>
<proteinExistence type="predicted"/>
<dbReference type="OrthoDB" id="7032350at2"/>
<gene>
    <name evidence="2" type="ORF">F994_02766</name>
</gene>
<dbReference type="RefSeq" id="WP_004649369.1">
    <property type="nucleotide sequence ID" value="NZ_KB849166.1"/>
</dbReference>
<dbReference type="HOGENOM" id="CLU_407016_0_0_6"/>
<dbReference type="AlphaFoldDB" id="N8QBK6"/>
<accession>N8QBK6</accession>
<dbReference type="PATRIC" id="fig|1217715.3.peg.2704"/>
<evidence type="ECO:0000256" key="1">
    <source>
        <dbReference type="SAM" id="MobiDB-lite"/>
    </source>
</evidence>
<reference evidence="2 3" key="1">
    <citation type="submission" date="2013-02" db="EMBL/GenBank/DDBJ databases">
        <title>The Genome Sequence of Acinetobacter sp. ANC 3994.</title>
        <authorList>
            <consortium name="The Broad Institute Genome Sequencing Platform"/>
            <consortium name="The Broad Institute Genome Sequencing Center for Infectious Disease"/>
            <person name="Cerqueira G."/>
            <person name="Feldgarden M."/>
            <person name="Courvalin P."/>
            <person name="Perichon B."/>
            <person name="Grillot-Courvalin C."/>
            <person name="Clermont D."/>
            <person name="Rocha E."/>
            <person name="Yoon E.-J."/>
            <person name="Nemec A."/>
            <person name="Walker B."/>
            <person name="Young S.K."/>
            <person name="Zeng Q."/>
            <person name="Gargeya S."/>
            <person name="Fitzgerald M."/>
            <person name="Haas B."/>
            <person name="Abouelleil A."/>
            <person name="Alvarado L."/>
            <person name="Arachchi H.M."/>
            <person name="Berlin A.M."/>
            <person name="Chapman S.B."/>
            <person name="Dewar J."/>
            <person name="Goldberg J."/>
            <person name="Griggs A."/>
            <person name="Gujja S."/>
            <person name="Hansen M."/>
            <person name="Howarth C."/>
            <person name="Imamovic A."/>
            <person name="Larimer J."/>
            <person name="McCowan C."/>
            <person name="Murphy C."/>
            <person name="Neiman D."/>
            <person name="Pearson M."/>
            <person name="Priest M."/>
            <person name="Roberts A."/>
            <person name="Saif S."/>
            <person name="Shea T."/>
            <person name="Sisk P."/>
            <person name="Sykes S."/>
            <person name="Wortman J."/>
            <person name="Nusbaum C."/>
            <person name="Birren B."/>
        </authorList>
    </citation>
    <scope>NUCLEOTIDE SEQUENCE [LARGE SCALE GENOMIC DNA]</scope>
    <source>
        <strain evidence="2 3">ANC 3994</strain>
    </source>
</reference>
<name>N8QBK6_9GAMM</name>
<sequence length="673" mass="72234">MFGIQQKGKPKQADTGKGGMIKGKGTGTSDDIKKNVKSGSYIMPADSTKKIGEENLDKMDSSPKVNLSNGEYQLTPDQVHSVGVETLDRMKDQTHTPVNQPQLGIKSGKKEPELFFANGGVVSPYPSADDIRKATAQKQMSGPTMRDVSGITRDVNRPLPQTYQAPSTPAANSANTAPAQGGGFMGGVKNMAKGLGKFHGIGSMAGGAITGFNTSTEDYAERMGLDPNAERGVLAETGIRAAGVLSDVGNAASFGILGNRFPDKQRAAAEQGLVEQQARFAAHNVSKSAQPVSKPTAPVPVQAKQPSFNDTINSELYGTPPTGQPTQTAPQQNADPYAIQQKGSSFSYANPNAANQARAAGVPELQSSGFAGGIRPANDPRGVANLMQNTREFGPTDQQINQALNQLNGQQGQGITYPDRPARNDMQEAERNNVLSQIQAPIKGARGMTSSQRSQLMEMQTGEDNRATTMYNTDANNATSQLNNSTNNAASIAQTMMREQGSNDRAVLGENGQNSRYGMGLEQDAAKFNAEFGLKNREAKLNETKEGFGIRNSQRVEKLYEMYDKAETDEQRATIQEKINRFTGAKGESGKDRYMTVGGGQEYNKEEGVMINRPQQIFDTKTGQLQNIDGNPSRQATVGANSEKFKGYQVYTDANGNSAYLDPKTGQFKPIPK</sequence>
<dbReference type="Proteomes" id="UP000013086">
    <property type="component" value="Unassembled WGS sequence"/>
</dbReference>
<feature type="compositionally biased region" description="Gly residues" evidence="1">
    <location>
        <begin position="16"/>
        <end position="26"/>
    </location>
</feature>
<dbReference type="EMBL" id="APOH01000021">
    <property type="protein sequence ID" value="ENU18639.1"/>
    <property type="molecule type" value="Genomic_DNA"/>
</dbReference>
<feature type="region of interest" description="Disordered" evidence="1">
    <location>
        <begin position="285"/>
        <end position="332"/>
    </location>
</feature>